<dbReference type="Gene3D" id="2.60.40.2610">
    <property type="entry name" value="Outer membrane usher protein FimD, plug domain"/>
    <property type="match status" value="1"/>
</dbReference>
<evidence type="ECO:0000259" key="10">
    <source>
        <dbReference type="Pfam" id="PF13953"/>
    </source>
</evidence>
<dbReference type="PANTHER" id="PTHR30451">
    <property type="entry name" value="OUTER MEMBRANE USHER PROTEIN"/>
    <property type="match status" value="1"/>
</dbReference>
<feature type="domain" description="PapC N-terminal" evidence="11">
    <location>
        <begin position="43"/>
        <end position="193"/>
    </location>
</feature>
<evidence type="ECO:0000313" key="13">
    <source>
        <dbReference type="Proteomes" id="UP000078407"/>
    </source>
</evidence>
<evidence type="ECO:0000256" key="8">
    <source>
        <dbReference type="ARBA" id="ARBA00023237"/>
    </source>
</evidence>
<evidence type="ECO:0000256" key="5">
    <source>
        <dbReference type="ARBA" id="ARBA00022692"/>
    </source>
</evidence>
<dbReference type="Pfam" id="PF00577">
    <property type="entry name" value="Usher"/>
    <property type="match status" value="1"/>
</dbReference>
<dbReference type="Pfam" id="PF13953">
    <property type="entry name" value="PapC_C"/>
    <property type="match status" value="1"/>
</dbReference>
<keyword evidence="5 9" id="KW-0812">Transmembrane</keyword>
<dbReference type="PANTHER" id="PTHR30451:SF3">
    <property type="entry name" value="OUTER MEMBRANE USHER PROTEIN HTRE-RELATED"/>
    <property type="match status" value="1"/>
</dbReference>
<dbReference type="InterPro" id="IPR025885">
    <property type="entry name" value="PapC_N"/>
</dbReference>
<feature type="domain" description="PapC-like C-terminal" evidence="10">
    <location>
        <begin position="788"/>
        <end position="852"/>
    </location>
</feature>
<comment type="similarity">
    <text evidence="2 9">Belongs to the fimbrial export usher family.</text>
</comment>
<dbReference type="InterPro" id="IPR037224">
    <property type="entry name" value="PapC_N_sf"/>
</dbReference>
<organism evidence="12 13">
    <name type="scientific">Buttiauxella ferragutiae ATCC 51602</name>
    <dbReference type="NCBI Taxonomy" id="1354252"/>
    <lineage>
        <taxon>Bacteria</taxon>
        <taxon>Pseudomonadati</taxon>
        <taxon>Pseudomonadota</taxon>
        <taxon>Gammaproteobacteria</taxon>
        <taxon>Enterobacterales</taxon>
        <taxon>Enterobacteriaceae</taxon>
        <taxon>Buttiauxella</taxon>
    </lineage>
</organism>
<dbReference type="InterPro" id="IPR043142">
    <property type="entry name" value="PapC-like_C_sf"/>
</dbReference>
<sequence>MCAIVRGLTRYYSPLFLIGTLLSVPIYAEENHEQISSSEDGVEFNDQFLFNTDSSGKVDVSRFSHGNPVLPGVYSVVVYVNNAAKYNGKITFKANGTDIASPCITQLLLSQLGIDTSTIKFVAEEEDASSEQATCYDLSAIYSGSHVSFASEEQRLDISLPQIYVLKRPKGYIDPSLWDSGVNAAMLSYDLNAYTSNNDGDMAQSAYMGLNYGVNLGAWRFRSRGSANWSKDNGSGYESQDIYVQRDIPSLKSQFVIGDTFTSGDTFDSVSLRGIRLYSDTRMQPGGEESYVPVVRGVANSNAKVTVRQSGNTIYETTVPPGPFAIDDLNPSGSGSDLDVTVEEADGSKRSFSIPFSSVTQMLRPGTARWDFGLGELNDETPGNKPKVVVASGYYGINNLLTGYTGIEFTDTDYFAALLGVAVNTSFGAIALDVTQSQADIETVGTLQGQSYRLTFSKLLEMTDTSFNVTAYRFSTTDYLSLSDASSLNNDIDSTNNADGNENSWNNFDRQKNQVQVSINQLLQAGDNNYGSVYLTGSWEDYWNNSKTTSQYSFGYSNSFSWVSYNLSLQRAYNVNGEEDDRAYIGLSIPFGNLPGHDIRKGGFNNMNASISSDFKGNSQADVSASGNSADNRYNYSVNASSTLSESQDLTQIGGYGSYNSAYGPISVSASINDHSGQQASFGNSGGVVIHSGGITFSPGNIGTTSTIALVKAKGAKGAKMTNGDGEIDGQGYAVVPYLSPYRENTIGLNIDTLENDVAIMNTSTTAIPRDGAVVRVDFATEEGRSVLLELIRNDKGFIPLGADVYDENNNVVGSVGQAGRAFVRGINDAGRLTIRWGNKSEEQCTVNYQIPANAQTIGLTTVLTNQSCHVN</sequence>
<dbReference type="Gene3D" id="3.10.20.410">
    <property type="match status" value="1"/>
</dbReference>
<evidence type="ECO:0000256" key="3">
    <source>
        <dbReference type="ARBA" id="ARBA00022448"/>
    </source>
</evidence>
<name>A0ABX2WE89_9ENTR</name>
<evidence type="ECO:0000259" key="11">
    <source>
        <dbReference type="Pfam" id="PF13954"/>
    </source>
</evidence>
<evidence type="ECO:0000256" key="4">
    <source>
        <dbReference type="ARBA" id="ARBA00022452"/>
    </source>
</evidence>
<protein>
    <submittedName>
        <fullName evidence="12">Outer membrane usher protein</fullName>
    </submittedName>
</protein>
<dbReference type="EMBL" id="LXEQ01000001">
    <property type="protein sequence ID" value="OAT33330.1"/>
    <property type="molecule type" value="Genomic_DNA"/>
</dbReference>
<keyword evidence="13" id="KW-1185">Reference proteome</keyword>
<keyword evidence="6" id="KW-0732">Signal</keyword>
<evidence type="ECO:0000256" key="9">
    <source>
        <dbReference type="RuleBase" id="RU003884"/>
    </source>
</evidence>
<dbReference type="NCBIfam" id="NF007337">
    <property type="entry name" value="PRK09828.1"/>
    <property type="match status" value="1"/>
</dbReference>
<dbReference type="SUPFAM" id="SSF141729">
    <property type="entry name" value="FimD N-terminal domain-like"/>
    <property type="match status" value="1"/>
</dbReference>
<dbReference type="Gene3D" id="2.60.40.2070">
    <property type="match status" value="1"/>
</dbReference>
<accession>A0ABX2WE89</accession>
<comment type="caution">
    <text evidence="12">The sequence shown here is derived from an EMBL/GenBank/DDBJ whole genome shotgun (WGS) entry which is preliminary data.</text>
</comment>
<dbReference type="InterPro" id="IPR042186">
    <property type="entry name" value="FimD_plug_dom"/>
</dbReference>
<dbReference type="Proteomes" id="UP000078407">
    <property type="component" value="Unassembled WGS sequence"/>
</dbReference>
<dbReference type="InterPro" id="IPR018030">
    <property type="entry name" value="Fimbrial_membr_usher_CS"/>
</dbReference>
<evidence type="ECO:0000313" key="12">
    <source>
        <dbReference type="EMBL" id="OAT33330.1"/>
    </source>
</evidence>
<dbReference type="Gene3D" id="2.60.40.3110">
    <property type="match status" value="1"/>
</dbReference>
<dbReference type="InterPro" id="IPR000015">
    <property type="entry name" value="Fimb_usher"/>
</dbReference>
<keyword evidence="7 9" id="KW-0472">Membrane</keyword>
<keyword evidence="4" id="KW-1134">Transmembrane beta strand</keyword>
<evidence type="ECO:0000256" key="1">
    <source>
        <dbReference type="ARBA" id="ARBA00004571"/>
    </source>
</evidence>
<keyword evidence="3 9" id="KW-0813">Transport</keyword>
<proteinExistence type="inferred from homology"/>
<dbReference type="Pfam" id="PF13954">
    <property type="entry name" value="PapC_N"/>
    <property type="match status" value="1"/>
</dbReference>
<reference evidence="12 13" key="1">
    <citation type="submission" date="2016-04" db="EMBL/GenBank/DDBJ databases">
        <title>ATOL: Assembling a taxonomically balanced genome-scale reconstruction of the evolutionary history of the Enterobacteriaceae.</title>
        <authorList>
            <person name="Plunkett G.III."/>
            <person name="Neeno-Eckwall E.C."/>
            <person name="Glasner J.D."/>
            <person name="Perna N.T."/>
        </authorList>
    </citation>
    <scope>NUCLEOTIDE SEQUENCE [LARGE SCALE GENOMIC DNA]</scope>
    <source>
        <strain evidence="12 13">ATCC 51602</strain>
    </source>
</reference>
<evidence type="ECO:0000256" key="6">
    <source>
        <dbReference type="ARBA" id="ARBA00022729"/>
    </source>
</evidence>
<evidence type="ECO:0000256" key="2">
    <source>
        <dbReference type="ARBA" id="ARBA00008064"/>
    </source>
</evidence>
<dbReference type="PROSITE" id="PS01151">
    <property type="entry name" value="FIMBRIAL_USHER"/>
    <property type="match status" value="1"/>
</dbReference>
<gene>
    <name evidence="12" type="ORF">M976_00076</name>
</gene>
<keyword evidence="8 9" id="KW-0998">Cell outer membrane</keyword>
<evidence type="ECO:0000256" key="7">
    <source>
        <dbReference type="ARBA" id="ARBA00023136"/>
    </source>
</evidence>
<dbReference type="InterPro" id="IPR025949">
    <property type="entry name" value="PapC-like_C"/>
</dbReference>
<comment type="subcellular location">
    <subcellularLocation>
        <location evidence="1 9">Cell outer membrane</location>
        <topology evidence="1 9">Multi-pass membrane protein</topology>
    </subcellularLocation>
</comment>
<keyword evidence="9" id="KW-1029">Fimbrium biogenesis</keyword>